<protein>
    <recommendedName>
        <fullName evidence="10">3-dehydroquinate synthase</fullName>
        <ecNumber evidence="10">4.2.3.4</ecNumber>
    </recommendedName>
</protein>
<dbReference type="GO" id="GO:0003856">
    <property type="term" value="F:3-dehydroquinate synthase activity"/>
    <property type="evidence" value="ECO:0007669"/>
    <property type="project" value="UniProtKB-UniRule"/>
</dbReference>
<keyword evidence="6" id="KW-0862">Zinc</keyword>
<comment type="caution">
    <text evidence="13">The sequence shown here is derived from an EMBL/GenBank/DDBJ whole genome shotgun (WGS) entry which is preliminary data.</text>
</comment>
<dbReference type="Gene3D" id="3.40.50.1970">
    <property type="match status" value="1"/>
</dbReference>
<dbReference type="NCBIfam" id="TIGR01357">
    <property type="entry name" value="aroB"/>
    <property type="match status" value="1"/>
</dbReference>
<evidence type="ECO:0000256" key="4">
    <source>
        <dbReference type="ARBA" id="ARBA00022723"/>
    </source>
</evidence>
<dbReference type="PANTHER" id="PTHR43622:SF1">
    <property type="entry name" value="3-DEHYDROQUINATE SYNTHASE"/>
    <property type="match status" value="1"/>
</dbReference>
<dbReference type="Proteomes" id="UP000446866">
    <property type="component" value="Unassembled WGS sequence"/>
</dbReference>
<dbReference type="InterPro" id="IPR030963">
    <property type="entry name" value="DHQ_synth_fam"/>
</dbReference>
<dbReference type="Pfam" id="PF01761">
    <property type="entry name" value="DHQ_synthase"/>
    <property type="match status" value="1"/>
</dbReference>
<dbReference type="AlphaFoldDB" id="A0A845QIT6"/>
<accession>A0A845QIT6</accession>
<feature type="domain" description="3-dehydroquinate synthase C-terminal" evidence="12">
    <location>
        <begin position="181"/>
        <end position="311"/>
    </location>
</feature>
<keyword evidence="4" id="KW-0479">Metal-binding</keyword>
<evidence type="ECO:0000256" key="2">
    <source>
        <dbReference type="ARBA" id="ARBA00001941"/>
    </source>
</evidence>
<dbReference type="CDD" id="cd08195">
    <property type="entry name" value="DHQS"/>
    <property type="match status" value="1"/>
</dbReference>
<proteinExistence type="predicted"/>
<keyword evidence="9" id="KW-0170">Cobalt</keyword>
<dbReference type="GO" id="GO:0005737">
    <property type="term" value="C:cytoplasm"/>
    <property type="evidence" value="ECO:0007669"/>
    <property type="project" value="InterPro"/>
</dbReference>
<dbReference type="GO" id="GO:0009423">
    <property type="term" value="P:chorismate biosynthetic process"/>
    <property type="evidence" value="ECO:0007669"/>
    <property type="project" value="UniProtKB-UniRule"/>
</dbReference>
<reference evidence="13 14" key="1">
    <citation type="submission" date="2018-08" db="EMBL/GenBank/DDBJ databases">
        <title>Murine metabolic-syndrome-specific gut microbial biobank.</title>
        <authorList>
            <person name="Liu C."/>
        </authorList>
    </citation>
    <scope>NUCLEOTIDE SEQUENCE [LARGE SCALE GENOMIC DNA]</scope>
    <source>
        <strain evidence="13 14">28</strain>
    </source>
</reference>
<evidence type="ECO:0000256" key="7">
    <source>
        <dbReference type="ARBA" id="ARBA00023027"/>
    </source>
</evidence>
<evidence type="ECO:0000256" key="10">
    <source>
        <dbReference type="NCBIfam" id="TIGR01357"/>
    </source>
</evidence>
<dbReference type="SUPFAM" id="SSF56796">
    <property type="entry name" value="Dehydroquinate synthase-like"/>
    <property type="match status" value="1"/>
</dbReference>
<dbReference type="InterPro" id="IPR050071">
    <property type="entry name" value="Dehydroquinate_synthase"/>
</dbReference>
<feature type="domain" description="3-dehydroquinate synthase N-terminal" evidence="11">
    <location>
        <begin position="67"/>
        <end position="178"/>
    </location>
</feature>
<comment type="cofactor">
    <cofactor evidence="3">
        <name>Zn(2+)</name>
        <dbReference type="ChEBI" id="CHEBI:29105"/>
    </cofactor>
</comment>
<evidence type="ECO:0000313" key="13">
    <source>
        <dbReference type="EMBL" id="NBH60683.1"/>
    </source>
</evidence>
<evidence type="ECO:0000256" key="3">
    <source>
        <dbReference type="ARBA" id="ARBA00001947"/>
    </source>
</evidence>
<dbReference type="EC" id="4.2.3.4" evidence="10"/>
<keyword evidence="7" id="KW-0520">NAD</keyword>
<evidence type="ECO:0000256" key="5">
    <source>
        <dbReference type="ARBA" id="ARBA00022741"/>
    </source>
</evidence>
<evidence type="ECO:0000256" key="9">
    <source>
        <dbReference type="ARBA" id="ARBA00023285"/>
    </source>
</evidence>
<dbReference type="GO" id="GO:0046872">
    <property type="term" value="F:metal ion binding"/>
    <property type="evidence" value="ECO:0007669"/>
    <property type="project" value="UniProtKB-KW"/>
</dbReference>
<evidence type="ECO:0000256" key="1">
    <source>
        <dbReference type="ARBA" id="ARBA00001911"/>
    </source>
</evidence>
<dbReference type="InterPro" id="IPR016037">
    <property type="entry name" value="DHQ_synth_AroB"/>
</dbReference>
<keyword evidence="5" id="KW-0547">Nucleotide-binding</keyword>
<dbReference type="RefSeq" id="WP_160200981.1">
    <property type="nucleotide sequence ID" value="NZ_QXWK01000004.1"/>
</dbReference>
<evidence type="ECO:0000256" key="6">
    <source>
        <dbReference type="ARBA" id="ARBA00022833"/>
    </source>
</evidence>
<dbReference type="PANTHER" id="PTHR43622">
    <property type="entry name" value="3-DEHYDROQUINATE SYNTHASE"/>
    <property type="match status" value="1"/>
</dbReference>
<comment type="cofactor">
    <cofactor evidence="2">
        <name>Co(2+)</name>
        <dbReference type="ChEBI" id="CHEBI:48828"/>
    </cofactor>
</comment>
<dbReference type="Pfam" id="PF24621">
    <property type="entry name" value="DHQS_C"/>
    <property type="match status" value="1"/>
</dbReference>
<evidence type="ECO:0000313" key="14">
    <source>
        <dbReference type="Proteomes" id="UP000446866"/>
    </source>
</evidence>
<name>A0A845QIT6_9FIRM</name>
<dbReference type="EMBL" id="QXWK01000004">
    <property type="protein sequence ID" value="NBH60683.1"/>
    <property type="molecule type" value="Genomic_DNA"/>
</dbReference>
<sequence>MKKFLISTENPYEVLIGEALLKDAGAYISTCIPPCHLCIITDSTVNSIYSQVIMTSLMEHGYRTSKVVFPAGEHSKNLNTYSNILEAMADESLNRSDGIIALGGGVVGDMAGFVAATYMRGIPYIQIPTTYMSAIDAAVGGKTGINLLSGKNLVGAIWQPSLVLCDYKTFDSLPPSKLQDGVAEAIKCAVVAESSLIEHIKAQDYEYVIERCVSIKKSVVEADERDMGLRQILNFGHTIGHGLEKLSAFSIPHGKAIAKGMVVEAKAAFRQGLTNVDISGDLTEILTNLGFDLSVDYPLEDLYRFALMDKKISGDKITMIIPESIGKCRLQKISLSELHKFIELGLQP</sequence>
<dbReference type="InterPro" id="IPR030960">
    <property type="entry name" value="DHQS/DOIS_N"/>
</dbReference>
<keyword evidence="8 13" id="KW-0456">Lyase</keyword>
<dbReference type="GO" id="GO:0000166">
    <property type="term" value="F:nucleotide binding"/>
    <property type="evidence" value="ECO:0007669"/>
    <property type="project" value="UniProtKB-KW"/>
</dbReference>
<dbReference type="Gene3D" id="1.20.1090.10">
    <property type="entry name" value="Dehydroquinate synthase-like - alpha domain"/>
    <property type="match status" value="1"/>
</dbReference>
<keyword evidence="14" id="KW-1185">Reference proteome</keyword>
<evidence type="ECO:0000256" key="8">
    <source>
        <dbReference type="ARBA" id="ARBA00023239"/>
    </source>
</evidence>
<gene>
    <name evidence="13" type="primary">aroB</name>
    <name evidence="13" type="ORF">D0435_03215</name>
</gene>
<dbReference type="FunFam" id="3.40.50.1970:FF:000007">
    <property type="entry name" value="Pentafunctional AROM polypeptide"/>
    <property type="match status" value="1"/>
</dbReference>
<comment type="cofactor">
    <cofactor evidence="1">
        <name>NAD(+)</name>
        <dbReference type="ChEBI" id="CHEBI:57540"/>
    </cofactor>
</comment>
<dbReference type="InterPro" id="IPR056179">
    <property type="entry name" value="DHQS_C"/>
</dbReference>
<evidence type="ECO:0000259" key="12">
    <source>
        <dbReference type="Pfam" id="PF24621"/>
    </source>
</evidence>
<dbReference type="PIRSF" id="PIRSF001455">
    <property type="entry name" value="DHQ_synth"/>
    <property type="match status" value="1"/>
</dbReference>
<evidence type="ECO:0000259" key="11">
    <source>
        <dbReference type="Pfam" id="PF01761"/>
    </source>
</evidence>
<dbReference type="GO" id="GO:0009073">
    <property type="term" value="P:aromatic amino acid family biosynthetic process"/>
    <property type="evidence" value="ECO:0007669"/>
    <property type="project" value="InterPro"/>
</dbReference>
<organism evidence="13 14">
    <name type="scientific">Anaerotruncus colihominis</name>
    <dbReference type="NCBI Taxonomy" id="169435"/>
    <lineage>
        <taxon>Bacteria</taxon>
        <taxon>Bacillati</taxon>
        <taxon>Bacillota</taxon>
        <taxon>Clostridia</taxon>
        <taxon>Eubacteriales</taxon>
        <taxon>Oscillospiraceae</taxon>
        <taxon>Anaerotruncus</taxon>
    </lineage>
</organism>